<dbReference type="EMBL" id="KV429032">
    <property type="protein sequence ID" value="KZT75192.1"/>
    <property type="molecule type" value="Genomic_DNA"/>
</dbReference>
<organism evidence="2 3">
    <name type="scientific">Daedalea quercina L-15889</name>
    <dbReference type="NCBI Taxonomy" id="1314783"/>
    <lineage>
        <taxon>Eukaryota</taxon>
        <taxon>Fungi</taxon>
        <taxon>Dikarya</taxon>
        <taxon>Basidiomycota</taxon>
        <taxon>Agaricomycotina</taxon>
        <taxon>Agaricomycetes</taxon>
        <taxon>Polyporales</taxon>
        <taxon>Fomitopsis</taxon>
    </lineage>
</organism>
<reference evidence="2 3" key="1">
    <citation type="journal article" date="2016" name="Mol. Biol. Evol.">
        <title>Comparative Genomics of Early-Diverging Mushroom-Forming Fungi Provides Insights into the Origins of Lignocellulose Decay Capabilities.</title>
        <authorList>
            <person name="Nagy L.G."/>
            <person name="Riley R."/>
            <person name="Tritt A."/>
            <person name="Adam C."/>
            <person name="Daum C."/>
            <person name="Floudas D."/>
            <person name="Sun H."/>
            <person name="Yadav J.S."/>
            <person name="Pangilinan J."/>
            <person name="Larsson K.H."/>
            <person name="Matsuura K."/>
            <person name="Barry K."/>
            <person name="Labutti K."/>
            <person name="Kuo R."/>
            <person name="Ohm R.A."/>
            <person name="Bhattacharya S.S."/>
            <person name="Shirouzu T."/>
            <person name="Yoshinaga Y."/>
            <person name="Martin F.M."/>
            <person name="Grigoriev I.V."/>
            <person name="Hibbett D.S."/>
        </authorList>
    </citation>
    <scope>NUCLEOTIDE SEQUENCE [LARGE SCALE GENOMIC DNA]</scope>
    <source>
        <strain evidence="2 3">L-15889</strain>
    </source>
</reference>
<gene>
    <name evidence="2" type="ORF">DAEQUDRAFT_761136</name>
</gene>
<accession>A0A165UNP1</accession>
<protein>
    <submittedName>
        <fullName evidence="2">Uncharacterized protein</fullName>
    </submittedName>
</protein>
<dbReference type="AlphaFoldDB" id="A0A165UNP1"/>
<feature type="compositionally biased region" description="Low complexity" evidence="1">
    <location>
        <begin position="203"/>
        <end position="223"/>
    </location>
</feature>
<keyword evidence="3" id="KW-1185">Reference proteome</keyword>
<name>A0A165UNP1_9APHY</name>
<sequence length="400" mass="43374">MDSYAFSADRAYGSPPAPHHVPMATSSAQFPADLAQVPFHGAAPYALHYNYPAPPVYAQHPYTESLYIQPQPVTSYSFPPISDSAPSTSNATYHHPVPLHAPIPVSPYSTLISPVSPLSQATNDNASTAPAEFSDTKDSLDSPPPSPAASGPNTAAPPVTAEQSPLEYYGNAPQVMFPTPSELLTELSARDAAGKSSEPGRKATASDSSEASEAQPPAAPAKGGKSKKTGDAVAPPKPPSETQRKAYFRKVAESVGFAPTDPDTITSHDKKRSYLECLEQYVQWLHEQIRLVGREPLPLERVQEYRGPSSRSIRTLLVHMQDEVRDLHERMVEDERAYVHLQRQVQMQHASAAAHQLRRHSVAACGPLDATVSASGPFLQPYPVPSLHLSHNIHGQYQQY</sequence>
<dbReference type="Proteomes" id="UP000076727">
    <property type="component" value="Unassembled WGS sequence"/>
</dbReference>
<feature type="region of interest" description="Disordered" evidence="1">
    <location>
        <begin position="190"/>
        <end position="245"/>
    </location>
</feature>
<evidence type="ECO:0000313" key="3">
    <source>
        <dbReference type="Proteomes" id="UP000076727"/>
    </source>
</evidence>
<dbReference type="STRING" id="1314783.A0A165UNP1"/>
<feature type="compositionally biased region" description="Polar residues" evidence="1">
    <location>
        <begin position="116"/>
        <end position="128"/>
    </location>
</feature>
<feature type="compositionally biased region" description="Low complexity" evidence="1">
    <location>
        <begin position="148"/>
        <end position="158"/>
    </location>
</feature>
<feature type="compositionally biased region" description="Basic and acidic residues" evidence="1">
    <location>
        <begin position="190"/>
        <end position="201"/>
    </location>
</feature>
<proteinExistence type="predicted"/>
<evidence type="ECO:0000256" key="1">
    <source>
        <dbReference type="SAM" id="MobiDB-lite"/>
    </source>
</evidence>
<feature type="region of interest" description="Disordered" evidence="1">
    <location>
        <begin position="116"/>
        <end position="160"/>
    </location>
</feature>
<dbReference type="OrthoDB" id="3258400at2759"/>
<evidence type="ECO:0000313" key="2">
    <source>
        <dbReference type="EMBL" id="KZT75192.1"/>
    </source>
</evidence>